<dbReference type="AlphaFoldDB" id="A0A927MAB9"/>
<proteinExistence type="predicted"/>
<evidence type="ECO:0000256" key="1">
    <source>
        <dbReference type="SAM" id="Phobius"/>
    </source>
</evidence>
<organism evidence="2 3">
    <name type="scientific">Plantactinospora soyae</name>
    <dbReference type="NCBI Taxonomy" id="1544732"/>
    <lineage>
        <taxon>Bacteria</taxon>
        <taxon>Bacillati</taxon>
        <taxon>Actinomycetota</taxon>
        <taxon>Actinomycetes</taxon>
        <taxon>Micromonosporales</taxon>
        <taxon>Micromonosporaceae</taxon>
        <taxon>Plantactinospora</taxon>
    </lineage>
</organism>
<keyword evidence="3" id="KW-1185">Reference proteome</keyword>
<evidence type="ECO:0000313" key="2">
    <source>
        <dbReference type="EMBL" id="MBE1490774.1"/>
    </source>
</evidence>
<keyword evidence="1" id="KW-0472">Membrane</keyword>
<keyword evidence="1" id="KW-0812">Transmembrane</keyword>
<comment type="caution">
    <text evidence="2">The sequence shown here is derived from an EMBL/GenBank/DDBJ whole genome shotgun (WGS) entry which is preliminary data.</text>
</comment>
<protein>
    <submittedName>
        <fullName evidence="2">Uncharacterized protein</fullName>
    </submittedName>
</protein>
<keyword evidence="1" id="KW-1133">Transmembrane helix</keyword>
<accession>A0A927MAB9</accession>
<name>A0A927MAB9_9ACTN</name>
<dbReference type="EMBL" id="JADBEB010000001">
    <property type="protein sequence ID" value="MBE1490774.1"/>
    <property type="molecule type" value="Genomic_DNA"/>
</dbReference>
<reference evidence="2" key="1">
    <citation type="submission" date="2020-10" db="EMBL/GenBank/DDBJ databases">
        <title>Sequencing the genomes of 1000 actinobacteria strains.</title>
        <authorList>
            <person name="Klenk H.-P."/>
        </authorList>
    </citation>
    <scope>NUCLEOTIDE SEQUENCE</scope>
    <source>
        <strain evidence="2">DSM 46832</strain>
    </source>
</reference>
<sequence>MPGLRTLVLDRDLQGGVDAAIASSVTAMAAMAAYSWLADESVA</sequence>
<dbReference type="RefSeq" id="WP_264084098.1">
    <property type="nucleotide sequence ID" value="NZ_JADBEB010000001.1"/>
</dbReference>
<dbReference type="Proteomes" id="UP000649753">
    <property type="component" value="Unassembled WGS sequence"/>
</dbReference>
<feature type="transmembrane region" description="Helical" evidence="1">
    <location>
        <begin position="20"/>
        <end position="37"/>
    </location>
</feature>
<evidence type="ECO:0000313" key="3">
    <source>
        <dbReference type="Proteomes" id="UP000649753"/>
    </source>
</evidence>
<gene>
    <name evidence="2" type="ORF">H4W31_006412</name>
</gene>